<dbReference type="InterPro" id="IPR001680">
    <property type="entry name" value="WD40_rpt"/>
</dbReference>
<dbReference type="Pfam" id="PF00400">
    <property type="entry name" value="WD40"/>
    <property type="match status" value="1"/>
</dbReference>
<name>A0A481Z715_9VIRU</name>
<dbReference type="GO" id="GO:0003682">
    <property type="term" value="F:chromatin binding"/>
    <property type="evidence" value="ECO:0007669"/>
    <property type="project" value="TreeGrafter"/>
</dbReference>
<dbReference type="SUPFAM" id="SSF50978">
    <property type="entry name" value="WD40 repeat-like"/>
    <property type="match status" value="1"/>
</dbReference>
<dbReference type="PANTHER" id="PTHR19932">
    <property type="entry name" value="WD REPEAT AND HMG-BOX DNA BINDING PROTEIN"/>
    <property type="match status" value="1"/>
</dbReference>
<dbReference type="PANTHER" id="PTHR19932:SF10">
    <property type="entry name" value="WD REPEAT AND HMG-BOX DNA-BINDING PROTEIN 1"/>
    <property type="match status" value="1"/>
</dbReference>
<proteinExistence type="predicted"/>
<dbReference type="InterPro" id="IPR036322">
    <property type="entry name" value="WD40_repeat_dom_sf"/>
</dbReference>
<dbReference type="InterPro" id="IPR015943">
    <property type="entry name" value="WD40/YVTN_repeat-like_dom_sf"/>
</dbReference>
<gene>
    <name evidence="1" type="ORF">LCPAC104_00170</name>
</gene>
<dbReference type="Gene3D" id="2.130.10.10">
    <property type="entry name" value="YVTN repeat-like/Quinoprotein amine dehydrogenase"/>
    <property type="match status" value="2"/>
</dbReference>
<evidence type="ECO:0000313" key="1">
    <source>
        <dbReference type="EMBL" id="QBK90521.1"/>
    </source>
</evidence>
<sequence length="494" mass="57518">MNTLSIWAGDDPNDISVDYKKLSKIRSIKDYDTIINIKNISRNDLSYILSLMDIDSKKYLLNKINKDKISIKELLNIVNYLYELQIPSLINNILTILPFYNFYEIFFQNISKFPEDFINRFNKLTNPKITTSLFYTEDKKINNYKIKLNISEDDKKIIISGCNNAMYYNLDNNKEIILKNVNVIFSEFSKNNKYILYRDIEGNVYVNYNNIIENLKDFYSISLFSPKNDRILCVNLGGELLLYDLLNFSLIYKFSQDKENINIINNAKFSPNGELIMYSLNNILIIINTYSGEEIFSNIHENNILSCEFSNNSDKIAYTTEQNIIIIDLVENKSFNNIIGYEINNILFSPNDNYCLFYYGNSIHIYNVNKGIEQFKINYGYITNAVFSPLEEFLITGYKDGVVIITDISNEENYFIKYIDNENGNFGMDFSSDGTMLVLSFSKSKKVTVYETLFYSEIFHVLNDNNVVDVKFSKKGNFIAVISDDCKVKIVYIN</sequence>
<dbReference type="GO" id="GO:0006281">
    <property type="term" value="P:DNA repair"/>
    <property type="evidence" value="ECO:0007669"/>
    <property type="project" value="TreeGrafter"/>
</dbReference>
<accession>A0A481Z715</accession>
<dbReference type="EMBL" id="MK500494">
    <property type="protein sequence ID" value="QBK90521.1"/>
    <property type="molecule type" value="Genomic_DNA"/>
</dbReference>
<organism evidence="1">
    <name type="scientific">Pithovirus LCPAC104</name>
    <dbReference type="NCBI Taxonomy" id="2506589"/>
    <lineage>
        <taxon>Viruses</taxon>
        <taxon>Pithoviruses</taxon>
    </lineage>
</organism>
<dbReference type="GO" id="GO:0006261">
    <property type="term" value="P:DNA-templated DNA replication"/>
    <property type="evidence" value="ECO:0007669"/>
    <property type="project" value="TreeGrafter"/>
</dbReference>
<reference evidence="1" key="1">
    <citation type="journal article" date="2019" name="MBio">
        <title>Virus Genomes from Deep Sea Sediments Expand the Ocean Megavirome and Support Independent Origins of Viral Gigantism.</title>
        <authorList>
            <person name="Backstrom D."/>
            <person name="Yutin N."/>
            <person name="Jorgensen S.L."/>
            <person name="Dharamshi J."/>
            <person name="Homa F."/>
            <person name="Zaremba-Niedwiedzka K."/>
            <person name="Spang A."/>
            <person name="Wolf Y.I."/>
            <person name="Koonin E.V."/>
            <person name="Ettema T.J."/>
        </authorList>
    </citation>
    <scope>NUCLEOTIDE SEQUENCE</scope>
</reference>
<protein>
    <submittedName>
        <fullName evidence="1">Uncharacterized protein</fullName>
    </submittedName>
</protein>
<dbReference type="SMART" id="SM00320">
    <property type="entry name" value="WD40"/>
    <property type="match status" value="4"/>
</dbReference>